<keyword evidence="3" id="KW-1185">Reference proteome</keyword>
<dbReference type="Proteomes" id="UP000316905">
    <property type="component" value="Unassembled WGS sequence"/>
</dbReference>
<dbReference type="Gene3D" id="3.30.365.10">
    <property type="entry name" value="Aldehyde oxidase/xanthine dehydrogenase, molybdopterin binding domain"/>
    <property type="match status" value="4"/>
</dbReference>
<dbReference type="PANTHER" id="PTHR11908:SF153">
    <property type="entry name" value="DEHYDROGENASE"/>
    <property type="match status" value="1"/>
</dbReference>
<dbReference type="Pfam" id="PF01315">
    <property type="entry name" value="Ald_Xan_dh_C"/>
    <property type="match status" value="1"/>
</dbReference>
<accession>A0A562QP98</accession>
<dbReference type="EMBL" id="VLKY01000001">
    <property type="protein sequence ID" value="TWI58579.1"/>
    <property type="molecule type" value="Genomic_DNA"/>
</dbReference>
<dbReference type="SMART" id="SM01008">
    <property type="entry name" value="Ald_Xan_dh_C"/>
    <property type="match status" value="1"/>
</dbReference>
<organism evidence="2 3">
    <name type="scientific">Pseudomonas duriflava</name>
    <dbReference type="NCBI Taxonomy" id="459528"/>
    <lineage>
        <taxon>Bacteria</taxon>
        <taxon>Pseudomonadati</taxon>
        <taxon>Pseudomonadota</taxon>
        <taxon>Gammaproteobacteria</taxon>
        <taxon>Pseudomonadales</taxon>
        <taxon>Pseudomonadaceae</taxon>
        <taxon>Pseudomonas</taxon>
    </lineage>
</organism>
<dbReference type="InterPro" id="IPR037165">
    <property type="entry name" value="AldOxase/xan_DH_Mopterin-bd_sf"/>
</dbReference>
<dbReference type="GO" id="GO:0005506">
    <property type="term" value="F:iron ion binding"/>
    <property type="evidence" value="ECO:0007669"/>
    <property type="project" value="InterPro"/>
</dbReference>
<proteinExistence type="predicted"/>
<dbReference type="InterPro" id="IPR016208">
    <property type="entry name" value="Ald_Oxase/xanthine_DH-like"/>
</dbReference>
<dbReference type="Gene3D" id="3.90.1170.50">
    <property type="entry name" value="Aldehyde oxidase/xanthine dehydrogenase, a/b hammerhead"/>
    <property type="match status" value="1"/>
</dbReference>
<dbReference type="Pfam" id="PF02738">
    <property type="entry name" value="MoCoBD_1"/>
    <property type="match status" value="1"/>
</dbReference>
<dbReference type="OrthoDB" id="6177861at2"/>
<dbReference type="AlphaFoldDB" id="A0A562QP98"/>
<feature type="domain" description="Aldehyde oxidase/xanthine dehydrogenase a/b hammerhead" evidence="1">
    <location>
        <begin position="19"/>
        <end position="133"/>
    </location>
</feature>
<dbReference type="SUPFAM" id="SSF56003">
    <property type="entry name" value="Molybdenum cofactor-binding domain"/>
    <property type="match status" value="1"/>
</dbReference>
<evidence type="ECO:0000259" key="1">
    <source>
        <dbReference type="SMART" id="SM01008"/>
    </source>
</evidence>
<dbReference type="PANTHER" id="PTHR11908">
    <property type="entry name" value="XANTHINE DEHYDROGENASE"/>
    <property type="match status" value="1"/>
</dbReference>
<reference evidence="2 3" key="1">
    <citation type="journal article" date="2015" name="Stand. Genomic Sci.">
        <title>Genomic Encyclopedia of Bacterial and Archaeal Type Strains, Phase III: the genomes of soil and plant-associated and newly described type strains.</title>
        <authorList>
            <person name="Whitman W.B."/>
            <person name="Woyke T."/>
            <person name="Klenk H.P."/>
            <person name="Zhou Y."/>
            <person name="Lilburn T.G."/>
            <person name="Beck B.J."/>
            <person name="De Vos P."/>
            <person name="Vandamme P."/>
            <person name="Eisen J.A."/>
            <person name="Garrity G."/>
            <person name="Hugenholtz P."/>
            <person name="Kyrpides N.C."/>
        </authorList>
    </citation>
    <scope>NUCLEOTIDE SEQUENCE [LARGE SCALE GENOMIC DNA]</scope>
    <source>
        <strain evidence="2 3">CGMCC 1.6858</strain>
    </source>
</reference>
<evidence type="ECO:0000313" key="2">
    <source>
        <dbReference type="EMBL" id="TWI58579.1"/>
    </source>
</evidence>
<dbReference type="InterPro" id="IPR036856">
    <property type="entry name" value="Ald_Oxase/Xan_DH_a/b_sf"/>
</dbReference>
<sequence length="737" mass="80456">MTIHLEKAVSRVDGPLKVTGRALYAGEFGTADLCTGYVVNSSIAKGRILRIDTTEALKVVGVLDVLTHENRPAVASYNESYTDMDAADGKHFRPLYNDRILYSMQPVALVVAESFEAARYAASLVRVDYESEPPQADLYAQRSEAHKAPTELPPDRGDAEEAWTQAPVKVEAEYHSAAEFHNPMEMHASTVIYSTDGKLTIHDKTQGVQNSAQFISNIFGLPDGDVRVVTPFVGGAFGSGLRPQYQLVLATMAALKLKRSVRVVLSREQMFSFGHRPETLQHLKLACDQDGKLVSTIHEVMGETSSFEDFTEMVVVWSASLYQCPNVRLKYDLVPLDLYTPLDMRAPGAVLGVYALESAMDELSYAAGIDPLELRIRNFTATDPASGNNPYSSKELLECYRQGAERFGWNKRSPQPRSMKEGRQLIGYGMATGVWEAMQNPASAKAVITIDGSVVVSSATADIGTGTYTVMTQIAAECFGLPLEKVTFKLGDSTLPKAPLEGGSFTVSSVGSAVKQACEALQQQLLDQAKQDDQSPFKNFELTDVIFENGTMRIKASPQECIEITELLKQGGSPSMEALASASPKEERDNYTTATHSAVFVEVRVDEDFGTVQISRMVSAIAAGRILSLKPGRNQILGGMVWGIGMALQEEGMLDKKLARWMNHNIAEYHYPVNADIHDLDVIFVKEHDEIVNPLGAKGIGEIGIVGVAAAIANAIYHATGKRIRDLPITLDKVFQS</sequence>
<dbReference type="RefSeq" id="WP_145136924.1">
    <property type="nucleotide sequence ID" value="NZ_VLKY01000001.1"/>
</dbReference>
<dbReference type="Pfam" id="PF20256">
    <property type="entry name" value="MoCoBD_2"/>
    <property type="match status" value="1"/>
</dbReference>
<name>A0A562QP98_9PSED</name>
<dbReference type="InterPro" id="IPR046867">
    <property type="entry name" value="AldOxase/xan_DH_MoCoBD2"/>
</dbReference>
<gene>
    <name evidence="2" type="ORF">IQ22_00285</name>
</gene>
<dbReference type="InterPro" id="IPR000674">
    <property type="entry name" value="Ald_Oxase/Xan_DH_a/b"/>
</dbReference>
<dbReference type="InterPro" id="IPR008274">
    <property type="entry name" value="AldOxase/xan_DH_MoCoBD1"/>
</dbReference>
<comment type="caution">
    <text evidence="2">The sequence shown here is derived from an EMBL/GenBank/DDBJ whole genome shotgun (WGS) entry which is preliminary data.</text>
</comment>
<evidence type="ECO:0000313" key="3">
    <source>
        <dbReference type="Proteomes" id="UP000316905"/>
    </source>
</evidence>
<dbReference type="GO" id="GO:0016491">
    <property type="term" value="F:oxidoreductase activity"/>
    <property type="evidence" value="ECO:0007669"/>
    <property type="project" value="InterPro"/>
</dbReference>
<protein>
    <submittedName>
        <fullName evidence="2">Xanthine dehydrogenase YagR molybdenum-binding subunit</fullName>
    </submittedName>
</protein>
<dbReference type="SUPFAM" id="SSF54665">
    <property type="entry name" value="CO dehydrogenase molybdoprotein N-domain-like"/>
    <property type="match status" value="1"/>
</dbReference>